<feature type="region of interest" description="Disordered" evidence="5">
    <location>
        <begin position="167"/>
        <end position="193"/>
    </location>
</feature>
<sequence>MAATTRSRGRWQLLGMQASGFVQEKYKQARLALGDVTPAELLVQEATSSCDGEEVDARTLACIAEAAFDMDDYWRIAGVLRRRMARAGDWKEWRPVYKALVVLEYLLTHGPPPEADLGMEDMAAQLRHLRGFTHVDHTTGFDWGACMRRRCDTLLALLTDADRLRDARRPHVDDSSSPSSASSRTTDSATSWSVASGSPTMFMYRHDKKFDAYTADDDDAVADDWMMHHHLHLQQQQQHHALHSIKTTTDSDDHTWEPNSPRFVRSSGFQSLSQPGRRPATKKLQHQLTMDY</sequence>
<dbReference type="EnsemblPlants" id="LPERR08G20780.1">
    <property type="protein sequence ID" value="LPERR08G20780.1"/>
    <property type="gene ID" value="LPERR08G20780"/>
</dbReference>
<dbReference type="eggNOG" id="KOG2056">
    <property type="taxonomic scope" value="Eukaryota"/>
</dbReference>
<accession>A0A0D9XB22</accession>
<dbReference type="Gene3D" id="1.25.40.90">
    <property type="match status" value="1"/>
</dbReference>
<dbReference type="SUPFAM" id="SSF48464">
    <property type="entry name" value="ENTH/VHS domain"/>
    <property type="match status" value="1"/>
</dbReference>
<evidence type="ECO:0000256" key="5">
    <source>
        <dbReference type="SAM" id="MobiDB-lite"/>
    </source>
</evidence>
<dbReference type="Proteomes" id="UP000032180">
    <property type="component" value="Chromosome 8"/>
</dbReference>
<dbReference type="PANTHER" id="PTHR12276">
    <property type="entry name" value="EPSIN/ENT-RELATED"/>
    <property type="match status" value="1"/>
</dbReference>
<dbReference type="Pfam" id="PF01417">
    <property type="entry name" value="ENTH"/>
    <property type="match status" value="1"/>
</dbReference>
<dbReference type="GO" id="GO:0006897">
    <property type="term" value="P:endocytosis"/>
    <property type="evidence" value="ECO:0007669"/>
    <property type="project" value="TreeGrafter"/>
</dbReference>
<reference evidence="8" key="2">
    <citation type="submission" date="2013-12" db="EMBL/GenBank/DDBJ databases">
        <authorList>
            <person name="Yu Y."/>
            <person name="Lee S."/>
            <person name="de Baynast K."/>
            <person name="Wissotski M."/>
            <person name="Liu L."/>
            <person name="Talag J."/>
            <person name="Goicoechea J."/>
            <person name="Angelova A."/>
            <person name="Jetty R."/>
            <person name="Kudrna D."/>
            <person name="Golser W."/>
            <person name="Rivera L."/>
            <person name="Zhang J."/>
            <person name="Wing R."/>
        </authorList>
    </citation>
    <scope>NUCLEOTIDE SEQUENCE</scope>
</reference>
<reference evidence="7 8" key="1">
    <citation type="submission" date="2012-08" db="EMBL/GenBank/DDBJ databases">
        <title>Oryza genome evolution.</title>
        <authorList>
            <person name="Wing R.A."/>
        </authorList>
    </citation>
    <scope>NUCLEOTIDE SEQUENCE</scope>
</reference>
<dbReference type="AlphaFoldDB" id="A0A0D9XB22"/>
<keyword evidence="8" id="KW-1185">Reference proteome</keyword>
<dbReference type="GO" id="GO:0030125">
    <property type="term" value="C:clathrin vesicle coat"/>
    <property type="evidence" value="ECO:0007669"/>
    <property type="project" value="TreeGrafter"/>
</dbReference>
<feature type="region of interest" description="Disordered" evidence="5">
    <location>
        <begin position="247"/>
        <end position="292"/>
    </location>
</feature>
<feature type="domain" description="ENTH" evidence="6">
    <location>
        <begin position="31"/>
        <end position="168"/>
    </location>
</feature>
<dbReference type="GO" id="GO:0005794">
    <property type="term" value="C:Golgi apparatus"/>
    <property type="evidence" value="ECO:0007669"/>
    <property type="project" value="UniProtKB-SubCell"/>
</dbReference>
<dbReference type="HOGENOM" id="CLU_078353_0_0_1"/>
<organism evidence="7 8">
    <name type="scientific">Leersia perrieri</name>
    <dbReference type="NCBI Taxonomy" id="77586"/>
    <lineage>
        <taxon>Eukaryota</taxon>
        <taxon>Viridiplantae</taxon>
        <taxon>Streptophyta</taxon>
        <taxon>Embryophyta</taxon>
        <taxon>Tracheophyta</taxon>
        <taxon>Spermatophyta</taxon>
        <taxon>Magnoliopsida</taxon>
        <taxon>Liliopsida</taxon>
        <taxon>Poales</taxon>
        <taxon>Poaceae</taxon>
        <taxon>BOP clade</taxon>
        <taxon>Oryzoideae</taxon>
        <taxon>Oryzeae</taxon>
        <taxon>Oryzinae</taxon>
        <taxon>Leersia</taxon>
    </lineage>
</organism>
<proteinExistence type="predicted"/>
<dbReference type="CDD" id="cd03571">
    <property type="entry name" value="ENTH"/>
    <property type="match status" value="1"/>
</dbReference>
<protein>
    <recommendedName>
        <fullName evidence="6">ENTH domain-containing protein</fullName>
    </recommendedName>
</protein>
<dbReference type="GO" id="GO:0005886">
    <property type="term" value="C:plasma membrane"/>
    <property type="evidence" value="ECO:0007669"/>
    <property type="project" value="TreeGrafter"/>
</dbReference>
<evidence type="ECO:0000256" key="3">
    <source>
        <dbReference type="ARBA" id="ARBA00023034"/>
    </source>
</evidence>
<evidence type="ECO:0000256" key="2">
    <source>
        <dbReference type="ARBA" id="ARBA00004555"/>
    </source>
</evidence>
<dbReference type="GO" id="GO:0030276">
    <property type="term" value="F:clathrin binding"/>
    <property type="evidence" value="ECO:0007669"/>
    <property type="project" value="TreeGrafter"/>
</dbReference>
<evidence type="ECO:0000256" key="1">
    <source>
        <dbReference type="ARBA" id="ARBA00004132"/>
    </source>
</evidence>
<evidence type="ECO:0000313" key="7">
    <source>
        <dbReference type="EnsemblPlants" id="LPERR08G20780.1"/>
    </source>
</evidence>
<keyword evidence="3" id="KW-0333">Golgi apparatus</keyword>
<comment type="subcellular location">
    <subcellularLocation>
        <location evidence="1">Cytoplasmic vesicle</location>
        <location evidence="1">Clathrin-coated vesicle</location>
    </subcellularLocation>
    <subcellularLocation>
        <location evidence="2">Golgi apparatus</location>
    </subcellularLocation>
</comment>
<dbReference type="PANTHER" id="PTHR12276:SF95">
    <property type="entry name" value="ENTH_VHS FAMILY PROTEIN"/>
    <property type="match status" value="1"/>
</dbReference>
<reference evidence="7" key="3">
    <citation type="submission" date="2015-04" db="UniProtKB">
        <authorList>
            <consortium name="EnsemblPlants"/>
        </authorList>
    </citation>
    <scope>IDENTIFICATION</scope>
</reference>
<dbReference type="GO" id="GO:0005543">
    <property type="term" value="F:phospholipid binding"/>
    <property type="evidence" value="ECO:0007669"/>
    <property type="project" value="TreeGrafter"/>
</dbReference>
<feature type="compositionally biased region" description="Low complexity" evidence="5">
    <location>
        <begin position="175"/>
        <end position="193"/>
    </location>
</feature>
<evidence type="ECO:0000259" key="6">
    <source>
        <dbReference type="PROSITE" id="PS50942"/>
    </source>
</evidence>
<dbReference type="GO" id="GO:0005768">
    <property type="term" value="C:endosome"/>
    <property type="evidence" value="ECO:0007669"/>
    <property type="project" value="TreeGrafter"/>
</dbReference>
<evidence type="ECO:0000313" key="8">
    <source>
        <dbReference type="Proteomes" id="UP000032180"/>
    </source>
</evidence>
<dbReference type="STRING" id="77586.A0A0D9XB22"/>
<dbReference type="SMART" id="SM00273">
    <property type="entry name" value="ENTH"/>
    <property type="match status" value="1"/>
</dbReference>
<dbReference type="Gramene" id="LPERR08G20780.1">
    <property type="protein sequence ID" value="LPERR08G20780.1"/>
    <property type="gene ID" value="LPERR08G20780"/>
</dbReference>
<dbReference type="InterPro" id="IPR013809">
    <property type="entry name" value="ENTH"/>
</dbReference>
<name>A0A0D9XB22_9ORYZ</name>
<dbReference type="InterPro" id="IPR008942">
    <property type="entry name" value="ENTH_VHS"/>
</dbReference>
<evidence type="ECO:0000256" key="4">
    <source>
        <dbReference type="ARBA" id="ARBA00023329"/>
    </source>
</evidence>
<dbReference type="PROSITE" id="PS50942">
    <property type="entry name" value="ENTH"/>
    <property type="match status" value="1"/>
</dbReference>
<keyword evidence="4" id="KW-0968">Cytoplasmic vesicle</keyword>